<reference evidence="6 7" key="1">
    <citation type="journal article" date="2008" name="Proc. Natl. Acad. Sci. U.S.A.">
        <title>Niche adaptation and genome expansion in the chlorophyll d-producing cyanobacterium Acaryochloris marina.</title>
        <authorList>
            <person name="Swingley W.D."/>
            <person name="Chen M."/>
            <person name="Cheung P.C."/>
            <person name="Conrad A.L."/>
            <person name="Dejesa L.C."/>
            <person name="Hao J."/>
            <person name="Honchak B.M."/>
            <person name="Karbach L.E."/>
            <person name="Kurdoglu A."/>
            <person name="Lahiri S."/>
            <person name="Mastrian S.D."/>
            <person name="Miyashita H."/>
            <person name="Page L."/>
            <person name="Ramakrishna P."/>
            <person name="Satoh S."/>
            <person name="Sattley W.M."/>
            <person name="Shimada Y."/>
            <person name="Taylor H.L."/>
            <person name="Tomo T."/>
            <person name="Tsuchiya T."/>
            <person name="Wang Z.T."/>
            <person name="Raymond J."/>
            <person name="Mimuro M."/>
            <person name="Blankenship R.E."/>
            <person name="Touchman J.W."/>
        </authorList>
    </citation>
    <scope>NUCLEOTIDE SEQUENCE [LARGE SCALE GENOMIC DNA]</scope>
    <source>
        <strain evidence="7">MBIC 11017</strain>
    </source>
</reference>
<dbReference type="HOGENOM" id="CLU_017028_7_2_3"/>
<organism evidence="6 7">
    <name type="scientific">Acaryochloris marina (strain MBIC 11017)</name>
    <dbReference type="NCBI Taxonomy" id="329726"/>
    <lineage>
        <taxon>Bacteria</taxon>
        <taxon>Bacillati</taxon>
        <taxon>Cyanobacteriota</taxon>
        <taxon>Cyanophyceae</taxon>
        <taxon>Acaryochloridales</taxon>
        <taxon>Acaryochloridaceae</taxon>
        <taxon>Acaryochloris</taxon>
    </lineage>
</organism>
<evidence type="ECO:0000256" key="2">
    <source>
        <dbReference type="ARBA" id="ARBA00005695"/>
    </source>
</evidence>
<dbReference type="GO" id="GO:0015833">
    <property type="term" value="P:peptide transport"/>
    <property type="evidence" value="ECO:0007669"/>
    <property type="project" value="TreeGrafter"/>
</dbReference>
<dbReference type="Proteomes" id="UP000000268">
    <property type="component" value="Chromosome"/>
</dbReference>
<keyword evidence="4" id="KW-0732">Signal</keyword>
<dbReference type="EMBL" id="CP000828">
    <property type="protein sequence ID" value="ABW29625.1"/>
    <property type="molecule type" value="Genomic_DNA"/>
</dbReference>
<accession>B0C0D3</accession>
<dbReference type="InterPro" id="IPR000914">
    <property type="entry name" value="SBP_5_dom"/>
</dbReference>
<dbReference type="Gene3D" id="3.10.105.10">
    <property type="entry name" value="Dipeptide-binding Protein, Domain 3"/>
    <property type="match status" value="1"/>
</dbReference>
<dbReference type="SUPFAM" id="SSF53850">
    <property type="entry name" value="Periplasmic binding protein-like II"/>
    <property type="match status" value="1"/>
</dbReference>
<dbReference type="PIRSF" id="PIRSF002741">
    <property type="entry name" value="MppA"/>
    <property type="match status" value="1"/>
</dbReference>
<dbReference type="RefSeq" id="WP_012164927.1">
    <property type="nucleotide sequence ID" value="NC_009925.1"/>
</dbReference>
<dbReference type="STRING" id="329726.AM1_4651"/>
<comment type="subcellular location">
    <subcellularLocation>
        <location evidence="1">Cell envelope</location>
    </subcellularLocation>
</comment>
<gene>
    <name evidence="6" type="ordered locus">AM1_4651</name>
</gene>
<evidence type="ECO:0000256" key="4">
    <source>
        <dbReference type="ARBA" id="ARBA00022729"/>
    </source>
</evidence>
<sequence length="549" mass="61171">MKSLNYLAQRWRWRGARFYLSLFCCCLLLIVGCQPRNSGPSPSTTGADTRLALGTTGKVRTLDPADALELFSGNLLYNMGDRLYAYKSGTTELAPQLATELPKVSEDGLVYTIPLRTDVVFHDDTPFDAKAMEFSLNRFIQNGGQPAFLLSDVVDSVTAKSAAELEIQLKKPFAAFTDLLAFSGLVAVSPKAYEIGPGKFNPSTFVGTGPYQLVDNRSDSIRLDRFDKYWGDKPTNPGIDIQSFTSSANLFNAFRTGSVDIAYQSLNPEQIELLAKAADKGDWQAITGPGSNITYVSLNLRDETLKKPEVRQALALTINRQLIQNRVFNGQVDPLYSLVPSIFEASKPVFQGDDQDNVDKAKELLNKAGYTTEKPLEVEFWYRSNVPSDGPAATTIKAFIEKELKDLAKVELKSIESATAYNNLDKGTYPMFMLDWSGDYYDPDTYIHPFLDCSEGNVEEGCKEGATVGQGSFYFSEKMNQLIDQQRQEQDPDKRQKTFEAIQDLLAQDVPFIPLWQRKEYAFARPDIQGVRLEPTQAMPFASLSRSAT</sequence>
<evidence type="ECO:0000256" key="3">
    <source>
        <dbReference type="ARBA" id="ARBA00022448"/>
    </source>
</evidence>
<dbReference type="GO" id="GO:0042597">
    <property type="term" value="C:periplasmic space"/>
    <property type="evidence" value="ECO:0007669"/>
    <property type="project" value="UniProtKB-ARBA"/>
</dbReference>
<feature type="domain" description="Solute-binding protein family 5" evidence="5">
    <location>
        <begin position="92"/>
        <end position="456"/>
    </location>
</feature>
<dbReference type="PANTHER" id="PTHR30290">
    <property type="entry name" value="PERIPLASMIC BINDING COMPONENT OF ABC TRANSPORTER"/>
    <property type="match status" value="1"/>
</dbReference>
<dbReference type="Gene3D" id="3.90.76.10">
    <property type="entry name" value="Dipeptide-binding Protein, Domain 1"/>
    <property type="match status" value="1"/>
</dbReference>
<dbReference type="Pfam" id="PF00496">
    <property type="entry name" value="SBP_bac_5"/>
    <property type="match status" value="1"/>
</dbReference>
<comment type="similarity">
    <text evidence="2">Belongs to the bacterial solute-binding protein 5 family.</text>
</comment>
<dbReference type="CDD" id="cd08519">
    <property type="entry name" value="PBP2_NikA_DppA_OppA_like_20"/>
    <property type="match status" value="1"/>
</dbReference>
<dbReference type="InterPro" id="IPR039424">
    <property type="entry name" value="SBP_5"/>
</dbReference>
<dbReference type="PROSITE" id="PS51257">
    <property type="entry name" value="PROKAR_LIPOPROTEIN"/>
    <property type="match status" value="1"/>
</dbReference>
<proteinExistence type="inferred from homology"/>
<evidence type="ECO:0000256" key="1">
    <source>
        <dbReference type="ARBA" id="ARBA00004196"/>
    </source>
</evidence>
<evidence type="ECO:0000259" key="5">
    <source>
        <dbReference type="Pfam" id="PF00496"/>
    </source>
</evidence>
<dbReference type="PANTHER" id="PTHR30290:SF10">
    <property type="entry name" value="PERIPLASMIC OLIGOPEPTIDE-BINDING PROTEIN-RELATED"/>
    <property type="match status" value="1"/>
</dbReference>
<keyword evidence="7" id="KW-1185">Reference proteome</keyword>
<dbReference type="eggNOG" id="COG0747">
    <property type="taxonomic scope" value="Bacteria"/>
</dbReference>
<dbReference type="AlphaFoldDB" id="B0C0D3"/>
<evidence type="ECO:0000313" key="6">
    <source>
        <dbReference type="EMBL" id="ABW29625.1"/>
    </source>
</evidence>
<dbReference type="GO" id="GO:0030313">
    <property type="term" value="C:cell envelope"/>
    <property type="evidence" value="ECO:0007669"/>
    <property type="project" value="UniProtKB-SubCell"/>
</dbReference>
<evidence type="ECO:0000313" key="7">
    <source>
        <dbReference type="Proteomes" id="UP000000268"/>
    </source>
</evidence>
<dbReference type="GO" id="GO:0043190">
    <property type="term" value="C:ATP-binding cassette (ABC) transporter complex"/>
    <property type="evidence" value="ECO:0007669"/>
    <property type="project" value="InterPro"/>
</dbReference>
<protein>
    <submittedName>
        <fullName evidence="6">Dipeptide ABC transporter, dipeptide-binding protein</fullName>
    </submittedName>
</protein>
<dbReference type="InterPro" id="IPR030678">
    <property type="entry name" value="Peptide/Ni-bd"/>
</dbReference>
<dbReference type="Gene3D" id="3.40.190.10">
    <property type="entry name" value="Periplasmic binding protein-like II"/>
    <property type="match status" value="1"/>
</dbReference>
<keyword evidence="3" id="KW-0813">Transport</keyword>
<dbReference type="GO" id="GO:1904680">
    <property type="term" value="F:peptide transmembrane transporter activity"/>
    <property type="evidence" value="ECO:0007669"/>
    <property type="project" value="TreeGrafter"/>
</dbReference>
<dbReference type="KEGG" id="amr:AM1_4651"/>
<name>B0C0D3_ACAM1</name>